<evidence type="ECO:0000256" key="1">
    <source>
        <dbReference type="SAM" id="MobiDB-lite"/>
    </source>
</evidence>
<dbReference type="Proteomes" id="UP000294697">
    <property type="component" value="Unassembled WGS sequence"/>
</dbReference>
<evidence type="ECO:0000313" key="3">
    <source>
        <dbReference type="Proteomes" id="UP000294697"/>
    </source>
</evidence>
<dbReference type="OrthoDB" id="2112245at2"/>
<sequence>MHKNKKRKKLLLVFLLVSIGLILFSSYIKTTEVEFSSIFGQKKESKQNELFFETEKKIKKEEMKQTEDIDNKNNSAANRKKKTKIESITLIKEIKDPFKTAQMISETAEEKDKKKLENEMNKTEELIFLEKNITAENLIPQTKNSKKMTESEKQALNKLAPPVPEDKEKEEIMTTSSQRLENIRLPFKLLGIIKNKTSSSALFLYQNQTLLKKEKENIDVFRIEKINNNNLTISYQKEERLIYLWKEKNNENH</sequence>
<comment type="caution">
    <text evidence="2">The sequence shown here is derived from an EMBL/GenBank/DDBJ whole genome shotgun (WGS) entry which is preliminary data.</text>
</comment>
<dbReference type="AlphaFoldDB" id="A0A4R7Z659"/>
<gene>
    <name evidence="2" type="ORF">C8C77_10324</name>
</gene>
<feature type="compositionally biased region" description="Basic and acidic residues" evidence="1">
    <location>
        <begin position="62"/>
        <end position="71"/>
    </location>
</feature>
<evidence type="ECO:0000313" key="2">
    <source>
        <dbReference type="EMBL" id="TDW06897.1"/>
    </source>
</evidence>
<protein>
    <submittedName>
        <fullName evidence="2">Uncharacterized protein</fullName>
    </submittedName>
</protein>
<feature type="region of interest" description="Disordered" evidence="1">
    <location>
        <begin position="62"/>
        <end position="81"/>
    </location>
</feature>
<dbReference type="EMBL" id="SODA01000003">
    <property type="protein sequence ID" value="TDW06897.1"/>
    <property type="molecule type" value="Genomic_DNA"/>
</dbReference>
<accession>A0A4R7Z659</accession>
<name>A0A4R7Z659_9FIRM</name>
<dbReference type="RefSeq" id="WP_111571205.1">
    <property type="nucleotide sequence ID" value="NZ_QLME01000003.1"/>
</dbReference>
<proteinExistence type="predicted"/>
<reference evidence="2 3" key="1">
    <citation type="submission" date="2019-03" db="EMBL/GenBank/DDBJ databases">
        <title>Subsurface microbial communities from deep shales in Ohio and West Virginia, USA.</title>
        <authorList>
            <person name="Wrighton K."/>
        </authorList>
    </citation>
    <scope>NUCLEOTIDE SEQUENCE [LARGE SCALE GENOMIC DNA]</scope>
    <source>
        <strain evidence="2 3">MSL9.2</strain>
    </source>
</reference>
<organism evidence="2 3">
    <name type="scientific">Halanaerobium saccharolyticum</name>
    <dbReference type="NCBI Taxonomy" id="43595"/>
    <lineage>
        <taxon>Bacteria</taxon>
        <taxon>Bacillati</taxon>
        <taxon>Bacillota</taxon>
        <taxon>Clostridia</taxon>
        <taxon>Halanaerobiales</taxon>
        <taxon>Halanaerobiaceae</taxon>
        <taxon>Halanaerobium</taxon>
    </lineage>
</organism>